<evidence type="ECO:0000256" key="2">
    <source>
        <dbReference type="ARBA" id="ARBA00004173"/>
    </source>
</evidence>
<dbReference type="GeneID" id="25321464"/>
<comment type="function">
    <text evidence="1">Required for respiratory activity and maintenance and expression of the mitochondrial genome.</text>
</comment>
<evidence type="ECO:0000313" key="8">
    <source>
        <dbReference type="Proteomes" id="UP000053958"/>
    </source>
</evidence>
<reference evidence="7 8" key="1">
    <citation type="submission" date="2015-04" db="EMBL/GenBank/DDBJ databases">
        <authorList>
            <person name="Heijne W.H."/>
            <person name="Fedorova N.D."/>
            <person name="Nierman W.C."/>
            <person name="Vollebregt A.W."/>
            <person name="Zhao Z."/>
            <person name="Wu L."/>
            <person name="Kumar M."/>
            <person name="Stam H."/>
            <person name="van den Berg M.A."/>
            <person name="Pel H.J."/>
        </authorList>
    </citation>
    <scope>NUCLEOTIDE SEQUENCE [LARGE SCALE GENOMIC DNA]</scope>
    <source>
        <strain evidence="7 8">CBS 393.64</strain>
    </source>
</reference>
<comment type="similarity">
    <text evidence="3">Belongs to the RRG9 family.</text>
</comment>
<evidence type="ECO:0000256" key="6">
    <source>
        <dbReference type="SAM" id="MobiDB-lite"/>
    </source>
</evidence>
<keyword evidence="5" id="KW-0809">Transit peptide</keyword>
<comment type="caution">
    <text evidence="7">The sequence shown here is derived from an EMBL/GenBank/DDBJ whole genome shotgun (WGS) entry which is preliminary data.</text>
</comment>
<dbReference type="GO" id="GO:0005739">
    <property type="term" value="C:mitochondrion"/>
    <property type="evidence" value="ECO:0007669"/>
    <property type="project" value="UniProtKB-SubCell"/>
</dbReference>
<dbReference type="PANTHER" id="PTHR13475:SF3">
    <property type="entry name" value="NEUGRIN"/>
    <property type="match status" value="1"/>
</dbReference>
<feature type="compositionally biased region" description="Polar residues" evidence="6">
    <location>
        <begin position="64"/>
        <end position="79"/>
    </location>
</feature>
<gene>
    <name evidence="7" type="ORF">T310_9531</name>
</gene>
<accession>A0A0F4YFB0</accession>
<dbReference type="OrthoDB" id="4225486at2759"/>
<protein>
    <recommendedName>
        <fullName evidence="4">Required for respiratory growth protein 9, mitochondrial</fullName>
    </recommendedName>
</protein>
<evidence type="ECO:0000256" key="4">
    <source>
        <dbReference type="ARBA" id="ARBA00013566"/>
    </source>
</evidence>
<organism evidence="7 8">
    <name type="scientific">Rasamsonia emersonii (strain ATCC 16479 / CBS 393.64 / IMI 116815)</name>
    <dbReference type="NCBI Taxonomy" id="1408163"/>
    <lineage>
        <taxon>Eukaryota</taxon>
        <taxon>Fungi</taxon>
        <taxon>Dikarya</taxon>
        <taxon>Ascomycota</taxon>
        <taxon>Pezizomycotina</taxon>
        <taxon>Eurotiomycetes</taxon>
        <taxon>Eurotiomycetidae</taxon>
        <taxon>Eurotiales</taxon>
        <taxon>Trichocomaceae</taxon>
        <taxon>Rasamsonia</taxon>
    </lineage>
</organism>
<comment type="subcellular location">
    <subcellularLocation>
        <location evidence="2">Mitochondrion</location>
    </subcellularLocation>
</comment>
<evidence type="ECO:0000256" key="5">
    <source>
        <dbReference type="ARBA" id="ARBA00022946"/>
    </source>
</evidence>
<sequence>MSSTCVVSKGFTLSNVLQSILRAEIAPYLQVRPRSLATQSSRFPSYTRCSQIKSPYHRRFFSSPASYDSSIQPSVSEASRNTEPEKPRDTSTDAAQDNVVEGAKSGIEESKSTPTKAASKSEKKATREKGKSQKAENANEDSAAKRTQQETKKKKKEPWQLHKEAMKRKFPEGWNPPKKLSPDAIDGIRQLHASAPDKFTTPVLAEEFKVSPEAIRRILKSKWRPSEEEMEDRRRRWRRRHERIWSQMVELGLRPRRKSAEPFSDARILDED</sequence>
<keyword evidence="8" id="KW-1185">Reference proteome</keyword>
<dbReference type="GO" id="GO:0005634">
    <property type="term" value="C:nucleus"/>
    <property type="evidence" value="ECO:0007669"/>
    <property type="project" value="TreeGrafter"/>
</dbReference>
<feature type="region of interest" description="Disordered" evidence="6">
    <location>
        <begin position="64"/>
        <end position="183"/>
    </location>
</feature>
<dbReference type="RefSeq" id="XP_013323427.1">
    <property type="nucleotide sequence ID" value="XM_013467973.1"/>
</dbReference>
<evidence type="ECO:0000313" key="7">
    <source>
        <dbReference type="EMBL" id="KKA16815.1"/>
    </source>
</evidence>
<feature type="compositionally biased region" description="Basic and acidic residues" evidence="6">
    <location>
        <begin position="80"/>
        <end position="91"/>
    </location>
</feature>
<dbReference type="Pfam" id="PF06413">
    <property type="entry name" value="Neugrin"/>
    <property type="match status" value="1"/>
</dbReference>
<evidence type="ECO:0000256" key="3">
    <source>
        <dbReference type="ARBA" id="ARBA00010895"/>
    </source>
</evidence>
<name>A0A0F4YFB0_RASE3</name>
<dbReference type="Proteomes" id="UP000053958">
    <property type="component" value="Unassembled WGS sequence"/>
</dbReference>
<dbReference type="PANTHER" id="PTHR13475">
    <property type="entry name" value="NEUGRIN"/>
    <property type="match status" value="1"/>
</dbReference>
<dbReference type="AlphaFoldDB" id="A0A0F4YFB0"/>
<feature type="compositionally biased region" description="Basic and acidic residues" evidence="6">
    <location>
        <begin position="119"/>
        <end position="134"/>
    </location>
</feature>
<dbReference type="STRING" id="1408163.A0A0F4YFB0"/>
<proteinExistence type="inferred from homology"/>
<feature type="compositionally biased region" description="Basic and acidic residues" evidence="6">
    <location>
        <begin position="142"/>
        <end position="171"/>
    </location>
</feature>
<dbReference type="EMBL" id="LASV01000733">
    <property type="protein sequence ID" value="KKA16815.1"/>
    <property type="molecule type" value="Genomic_DNA"/>
</dbReference>
<evidence type="ECO:0000256" key="1">
    <source>
        <dbReference type="ARBA" id="ARBA00003548"/>
    </source>
</evidence>
<dbReference type="InterPro" id="IPR010487">
    <property type="entry name" value="NGRN/Rrg9"/>
</dbReference>